<sequence length="119" mass="14291">MIMGAAGSTVCYNLKLRHLVLDMPETATIQLNTSLYQVAQQMARKSSQMNLVMQRYRCFRMSNRRNFDFYALYGFQSLLFKLLRSLIRKLNLRKMLLRYYQLELCKIIYRSIRYYTSSD</sequence>
<dbReference type="AlphaFoldDB" id="A0A4Y7KF21"/>
<keyword evidence="2" id="KW-1185">Reference proteome</keyword>
<reference evidence="1 2" key="1">
    <citation type="journal article" date="2018" name="Science">
        <title>The opium poppy genome and morphinan production.</title>
        <authorList>
            <person name="Guo L."/>
            <person name="Winzer T."/>
            <person name="Yang X."/>
            <person name="Li Y."/>
            <person name="Ning Z."/>
            <person name="He Z."/>
            <person name="Teodor R."/>
            <person name="Lu Y."/>
            <person name="Bowser T.A."/>
            <person name="Graham I.A."/>
            <person name="Ye K."/>
        </authorList>
    </citation>
    <scope>NUCLEOTIDE SEQUENCE [LARGE SCALE GENOMIC DNA]</scope>
    <source>
        <strain evidence="2">cv. HN1</strain>
        <tissue evidence="1">Leaves</tissue>
    </source>
</reference>
<dbReference type="EMBL" id="CM010721">
    <property type="protein sequence ID" value="RZC70940.1"/>
    <property type="molecule type" value="Genomic_DNA"/>
</dbReference>
<name>A0A4Y7KF21_PAPSO</name>
<dbReference type="Proteomes" id="UP000316621">
    <property type="component" value="Chromosome 7"/>
</dbReference>
<accession>A0A4Y7KF21</accession>
<protein>
    <submittedName>
        <fullName evidence="1">Uncharacterized protein</fullName>
    </submittedName>
</protein>
<evidence type="ECO:0000313" key="2">
    <source>
        <dbReference type="Proteomes" id="UP000316621"/>
    </source>
</evidence>
<dbReference type="Gramene" id="RZC70940">
    <property type="protein sequence ID" value="RZC70940"/>
    <property type="gene ID" value="C5167_034105"/>
</dbReference>
<evidence type="ECO:0000313" key="1">
    <source>
        <dbReference type="EMBL" id="RZC70940.1"/>
    </source>
</evidence>
<proteinExistence type="predicted"/>
<organism evidence="1 2">
    <name type="scientific">Papaver somniferum</name>
    <name type="common">Opium poppy</name>
    <dbReference type="NCBI Taxonomy" id="3469"/>
    <lineage>
        <taxon>Eukaryota</taxon>
        <taxon>Viridiplantae</taxon>
        <taxon>Streptophyta</taxon>
        <taxon>Embryophyta</taxon>
        <taxon>Tracheophyta</taxon>
        <taxon>Spermatophyta</taxon>
        <taxon>Magnoliopsida</taxon>
        <taxon>Ranunculales</taxon>
        <taxon>Papaveraceae</taxon>
        <taxon>Papaveroideae</taxon>
        <taxon>Papaver</taxon>
    </lineage>
</organism>
<gene>
    <name evidence="1" type="ORF">C5167_034105</name>
</gene>